<name>A0A540MAZ0_MALBA</name>
<gene>
    <name evidence="1" type="ORF">C1H46_018797</name>
</gene>
<organism evidence="1 2">
    <name type="scientific">Malus baccata</name>
    <name type="common">Siberian crab apple</name>
    <name type="synonym">Pyrus baccata</name>
    <dbReference type="NCBI Taxonomy" id="106549"/>
    <lineage>
        <taxon>Eukaryota</taxon>
        <taxon>Viridiplantae</taxon>
        <taxon>Streptophyta</taxon>
        <taxon>Embryophyta</taxon>
        <taxon>Tracheophyta</taxon>
        <taxon>Spermatophyta</taxon>
        <taxon>Magnoliopsida</taxon>
        <taxon>eudicotyledons</taxon>
        <taxon>Gunneridae</taxon>
        <taxon>Pentapetalae</taxon>
        <taxon>rosids</taxon>
        <taxon>fabids</taxon>
        <taxon>Rosales</taxon>
        <taxon>Rosaceae</taxon>
        <taxon>Amygdaloideae</taxon>
        <taxon>Maleae</taxon>
        <taxon>Malus</taxon>
    </lineage>
</organism>
<dbReference type="AlphaFoldDB" id="A0A540MAZ0"/>
<accession>A0A540MAZ0</accession>
<reference evidence="1 2" key="1">
    <citation type="journal article" date="2019" name="G3 (Bethesda)">
        <title>Sequencing of a Wild Apple (Malus baccata) Genome Unravels the Differences Between Cultivated and Wild Apple Species Regarding Disease Resistance and Cold Tolerance.</title>
        <authorList>
            <person name="Chen X."/>
        </authorList>
    </citation>
    <scope>NUCLEOTIDE SEQUENCE [LARGE SCALE GENOMIC DNA]</scope>
    <source>
        <strain evidence="2">cv. Shandingzi</strain>
        <tissue evidence="1">Leaves</tissue>
    </source>
</reference>
<dbReference type="Proteomes" id="UP000315295">
    <property type="component" value="Unassembled WGS sequence"/>
</dbReference>
<evidence type="ECO:0000313" key="2">
    <source>
        <dbReference type="Proteomes" id="UP000315295"/>
    </source>
</evidence>
<protein>
    <submittedName>
        <fullName evidence="1">Uncharacterized protein</fullName>
    </submittedName>
</protein>
<dbReference type="EMBL" id="VIEB01000309">
    <property type="protein sequence ID" value="TQD95649.1"/>
    <property type="molecule type" value="Genomic_DNA"/>
</dbReference>
<sequence length="49" mass="5871">MLTTSINKPVLLTYSHVKYRIHQTFLRINATWKVRVLDCNQIWVRTAKL</sequence>
<keyword evidence="2" id="KW-1185">Reference proteome</keyword>
<proteinExistence type="predicted"/>
<evidence type="ECO:0000313" key="1">
    <source>
        <dbReference type="EMBL" id="TQD95649.1"/>
    </source>
</evidence>
<comment type="caution">
    <text evidence="1">The sequence shown here is derived from an EMBL/GenBank/DDBJ whole genome shotgun (WGS) entry which is preliminary data.</text>
</comment>